<reference evidence="3 4" key="1">
    <citation type="submission" date="2018-07" db="EMBL/GenBank/DDBJ databases">
        <title>Dyadobacter roseus sp. nov., isolated from rose rhizosphere soil.</title>
        <authorList>
            <person name="Chen L."/>
        </authorList>
    </citation>
    <scope>NUCLEOTIDE SEQUENCE [LARGE SCALE GENOMIC DNA]</scope>
    <source>
        <strain evidence="3 4">RS19</strain>
    </source>
</reference>
<dbReference type="EMBL" id="QNUL01000002">
    <property type="protein sequence ID" value="REA63547.1"/>
    <property type="molecule type" value="Genomic_DNA"/>
</dbReference>
<proteinExistence type="predicted"/>
<dbReference type="AlphaFoldDB" id="A0A3D8YFV4"/>
<accession>A0A3D8YFV4</accession>
<keyword evidence="1" id="KW-0732">Signal</keyword>
<dbReference type="OrthoDB" id="7068845at2"/>
<gene>
    <name evidence="3" type="ORF">DSL64_03640</name>
</gene>
<evidence type="ECO:0000313" key="4">
    <source>
        <dbReference type="Proteomes" id="UP000256373"/>
    </source>
</evidence>
<feature type="chain" id="PRO_5017826561" description="4-fold beta flower domain-containing protein" evidence="1">
    <location>
        <begin position="20"/>
        <end position="143"/>
    </location>
</feature>
<protein>
    <recommendedName>
        <fullName evidence="2">4-fold beta flower domain-containing protein</fullName>
    </recommendedName>
</protein>
<organism evidence="3 4">
    <name type="scientific">Dyadobacter luteus</name>
    <dbReference type="NCBI Taxonomy" id="2259619"/>
    <lineage>
        <taxon>Bacteria</taxon>
        <taxon>Pseudomonadati</taxon>
        <taxon>Bacteroidota</taxon>
        <taxon>Cytophagia</taxon>
        <taxon>Cytophagales</taxon>
        <taxon>Spirosomataceae</taxon>
        <taxon>Dyadobacter</taxon>
    </lineage>
</organism>
<sequence length="143" mass="15667">MKKIIFLIPALFSVSTLFAQQISLFNSGGDPLAYIDYDQQATIYMWDGKPVAFIEQEGNDACVIGFNGNFLGWYENGVIYDKKGCAVGARDGAANMITKIEPMKGMQKITPIRPVTPISPLQPIWKIGWGKTSLTAFLSGGIK</sequence>
<dbReference type="InterPro" id="IPR048911">
    <property type="entry name" value="Bflower"/>
</dbReference>
<comment type="caution">
    <text evidence="3">The sequence shown here is derived from an EMBL/GenBank/DDBJ whole genome shotgun (WGS) entry which is preliminary data.</text>
</comment>
<dbReference type="RefSeq" id="WP_115829296.1">
    <property type="nucleotide sequence ID" value="NZ_QNUL01000002.1"/>
</dbReference>
<evidence type="ECO:0000259" key="2">
    <source>
        <dbReference type="Pfam" id="PF21784"/>
    </source>
</evidence>
<evidence type="ECO:0000313" key="3">
    <source>
        <dbReference type="EMBL" id="REA63547.1"/>
    </source>
</evidence>
<feature type="domain" description="4-fold beta flower" evidence="2">
    <location>
        <begin position="23"/>
        <end position="138"/>
    </location>
</feature>
<feature type="signal peptide" evidence="1">
    <location>
        <begin position="1"/>
        <end position="19"/>
    </location>
</feature>
<evidence type="ECO:0000256" key="1">
    <source>
        <dbReference type="SAM" id="SignalP"/>
    </source>
</evidence>
<name>A0A3D8YFV4_9BACT</name>
<dbReference type="Proteomes" id="UP000256373">
    <property type="component" value="Unassembled WGS sequence"/>
</dbReference>
<dbReference type="Pfam" id="PF21784">
    <property type="entry name" value="Bflower"/>
    <property type="match status" value="1"/>
</dbReference>
<keyword evidence="4" id="KW-1185">Reference proteome</keyword>